<dbReference type="Gene3D" id="3.10.620.30">
    <property type="match status" value="1"/>
</dbReference>
<name>A0A6B2M0A7_9BACT</name>
<organism evidence="2 3">
    <name type="scientific">Oceanipulchritudo coccoides</name>
    <dbReference type="NCBI Taxonomy" id="2706888"/>
    <lineage>
        <taxon>Bacteria</taxon>
        <taxon>Pseudomonadati</taxon>
        <taxon>Verrucomicrobiota</taxon>
        <taxon>Opitutia</taxon>
        <taxon>Puniceicoccales</taxon>
        <taxon>Oceanipulchritudinaceae</taxon>
        <taxon>Oceanipulchritudo</taxon>
    </lineage>
</organism>
<dbReference type="EMBL" id="JAAGNX010000001">
    <property type="protein sequence ID" value="NDV61180.1"/>
    <property type="molecule type" value="Genomic_DNA"/>
</dbReference>
<dbReference type="Pfam" id="PF01841">
    <property type="entry name" value="Transglut_core"/>
    <property type="match status" value="1"/>
</dbReference>
<dbReference type="InterPro" id="IPR013589">
    <property type="entry name" value="Bac_transglu_N"/>
</dbReference>
<proteinExistence type="predicted"/>
<dbReference type="InterPro" id="IPR038765">
    <property type="entry name" value="Papain-like_cys_pep_sf"/>
</dbReference>
<dbReference type="SUPFAM" id="SSF54001">
    <property type="entry name" value="Cysteine proteinases"/>
    <property type="match status" value="1"/>
</dbReference>
<dbReference type="Proteomes" id="UP000478417">
    <property type="component" value="Unassembled WGS sequence"/>
</dbReference>
<dbReference type="RefSeq" id="WP_163961875.1">
    <property type="nucleotide sequence ID" value="NZ_JAAGNX010000001.1"/>
</dbReference>
<accession>A0A6B2M0A7</accession>
<evidence type="ECO:0000259" key="1">
    <source>
        <dbReference type="SMART" id="SM00460"/>
    </source>
</evidence>
<dbReference type="Pfam" id="PF08379">
    <property type="entry name" value="Bact_transglu_N"/>
    <property type="match status" value="1"/>
</dbReference>
<gene>
    <name evidence="2" type="ORF">G0Q06_01810</name>
</gene>
<evidence type="ECO:0000313" key="2">
    <source>
        <dbReference type="EMBL" id="NDV61180.1"/>
    </source>
</evidence>
<sequence>MRFLISHETIYAYANPASESVGELRICPVDTKFQKIQNRKLILEPDIPVESYQDYFGNTVECFAVPFRHKQLRVRMEAEVTTIPRPAPASIAEIPFGQARRLSRNARISLYLYRLPTPAVPLGVAPAELGKRFFRESKPLRDCLLDLNSWIYNEFEYCPGVTDVSTPLETIIQDSRGVCQDFAHLMLSILRTNGLVARYVSGYIEPTDPTIQDGAELIGAAASHAWVEVHLADGTWWGLDPTNNQSVGERHVKISVGRDYHDVAPLRGSYKGATSQKLQVIVSMQRTGRS</sequence>
<reference evidence="2 3" key="1">
    <citation type="submission" date="2020-02" db="EMBL/GenBank/DDBJ databases">
        <title>Albibacoteraceae fam. nov., the first described family within the subdivision 4 Verrucomicrobia.</title>
        <authorList>
            <person name="Xi F."/>
        </authorList>
    </citation>
    <scope>NUCLEOTIDE SEQUENCE [LARGE SCALE GENOMIC DNA]</scope>
    <source>
        <strain evidence="2 3">CK1056</strain>
    </source>
</reference>
<evidence type="ECO:0000313" key="3">
    <source>
        <dbReference type="Proteomes" id="UP000478417"/>
    </source>
</evidence>
<dbReference type="PANTHER" id="PTHR33490:SF7">
    <property type="entry name" value="BLR2979 PROTEIN"/>
    <property type="match status" value="1"/>
</dbReference>
<dbReference type="InterPro" id="IPR002931">
    <property type="entry name" value="Transglutaminase-like"/>
</dbReference>
<dbReference type="SMART" id="SM00460">
    <property type="entry name" value="TGc"/>
    <property type="match status" value="1"/>
</dbReference>
<feature type="domain" description="Transglutaminase-like" evidence="1">
    <location>
        <begin position="171"/>
        <end position="243"/>
    </location>
</feature>
<dbReference type="AlphaFoldDB" id="A0A6B2M0A7"/>
<keyword evidence="3" id="KW-1185">Reference proteome</keyword>
<dbReference type="PANTHER" id="PTHR33490">
    <property type="entry name" value="BLR5614 PROTEIN-RELATED"/>
    <property type="match status" value="1"/>
</dbReference>
<protein>
    <submittedName>
        <fullName evidence="2">Transglutaminase family protein</fullName>
    </submittedName>
</protein>
<comment type="caution">
    <text evidence="2">The sequence shown here is derived from an EMBL/GenBank/DDBJ whole genome shotgun (WGS) entry which is preliminary data.</text>
</comment>